<dbReference type="GO" id="GO:0016020">
    <property type="term" value="C:membrane"/>
    <property type="evidence" value="ECO:0007669"/>
    <property type="project" value="GOC"/>
</dbReference>
<dbReference type="STRING" id="550447.SAMN05428946_1220"/>
<dbReference type="GO" id="GO:0008758">
    <property type="term" value="F:UDP-2,3-diacylglucosamine hydrolase activity"/>
    <property type="evidence" value="ECO:0007669"/>
    <property type="project" value="TreeGrafter"/>
</dbReference>
<dbReference type="AlphaFoldDB" id="A0A1U7PPD9"/>
<dbReference type="EMBL" id="FTPL01000001">
    <property type="protein sequence ID" value="SIT76069.1"/>
    <property type="molecule type" value="Genomic_DNA"/>
</dbReference>
<gene>
    <name evidence="4" type="ORF">SAMN05428946_1220</name>
</gene>
<feature type="domain" description="Calcineurin-like phosphoesterase" evidence="3">
    <location>
        <begin position="44"/>
        <end position="214"/>
    </location>
</feature>
<dbReference type="Proteomes" id="UP000187550">
    <property type="component" value="Unassembled WGS sequence"/>
</dbReference>
<dbReference type="GO" id="GO:0009245">
    <property type="term" value="P:lipid A biosynthetic process"/>
    <property type="evidence" value="ECO:0007669"/>
    <property type="project" value="TreeGrafter"/>
</dbReference>
<dbReference type="InterPro" id="IPR051158">
    <property type="entry name" value="Metallophosphoesterase_sf"/>
</dbReference>
<organism evidence="4 5">
    <name type="scientific">Edaphobacillus lindanitolerans</name>
    <dbReference type="NCBI Taxonomy" id="550447"/>
    <lineage>
        <taxon>Bacteria</taxon>
        <taxon>Bacillati</taxon>
        <taxon>Bacillota</taxon>
        <taxon>Bacilli</taxon>
        <taxon>Bacillales</taxon>
        <taxon>Bacillaceae</taxon>
        <taxon>Edaphobacillus</taxon>
    </lineage>
</organism>
<dbReference type="InterPro" id="IPR004843">
    <property type="entry name" value="Calcineurin-like_PHP"/>
</dbReference>
<keyword evidence="1" id="KW-0479">Metal-binding</keyword>
<name>A0A1U7PPD9_9BACI</name>
<dbReference type="Gene3D" id="3.60.21.10">
    <property type="match status" value="1"/>
</dbReference>
<keyword evidence="2" id="KW-0378">Hydrolase</keyword>
<reference evidence="5" key="1">
    <citation type="submission" date="2017-01" db="EMBL/GenBank/DDBJ databases">
        <authorList>
            <person name="Varghese N."/>
            <person name="Submissions S."/>
        </authorList>
    </citation>
    <scope>NUCLEOTIDE SEQUENCE [LARGE SCALE GENOMIC DNA]</scope>
    <source>
        <strain evidence="5">MNA4</strain>
    </source>
</reference>
<dbReference type="Pfam" id="PF00149">
    <property type="entry name" value="Metallophos"/>
    <property type="match status" value="1"/>
</dbReference>
<dbReference type="InterPro" id="IPR029052">
    <property type="entry name" value="Metallo-depent_PP-like"/>
</dbReference>
<evidence type="ECO:0000256" key="2">
    <source>
        <dbReference type="ARBA" id="ARBA00022801"/>
    </source>
</evidence>
<protein>
    <recommendedName>
        <fullName evidence="3">Calcineurin-like phosphoesterase domain-containing protein</fullName>
    </recommendedName>
</protein>
<dbReference type="PANTHER" id="PTHR31302:SF31">
    <property type="entry name" value="PHOSPHODIESTERASE YAEI"/>
    <property type="match status" value="1"/>
</dbReference>
<evidence type="ECO:0000313" key="4">
    <source>
        <dbReference type="EMBL" id="SIT76069.1"/>
    </source>
</evidence>
<dbReference type="GO" id="GO:0046872">
    <property type="term" value="F:metal ion binding"/>
    <property type="evidence" value="ECO:0007669"/>
    <property type="project" value="UniProtKB-KW"/>
</dbReference>
<dbReference type="PANTHER" id="PTHR31302">
    <property type="entry name" value="TRANSMEMBRANE PROTEIN WITH METALLOPHOSPHOESTERASE DOMAIN-RELATED"/>
    <property type="match status" value="1"/>
</dbReference>
<keyword evidence="5" id="KW-1185">Reference proteome</keyword>
<evidence type="ECO:0000259" key="3">
    <source>
        <dbReference type="Pfam" id="PF00149"/>
    </source>
</evidence>
<dbReference type="OrthoDB" id="9780884at2"/>
<dbReference type="RefSeq" id="WP_076757414.1">
    <property type="nucleotide sequence ID" value="NZ_FTPL01000001.1"/>
</dbReference>
<evidence type="ECO:0000256" key="1">
    <source>
        <dbReference type="ARBA" id="ARBA00022723"/>
    </source>
</evidence>
<sequence>MKKLLVLLAIGLAISAFVYWDNGRLTVSRYTVADDRLPEAFDGLRIVQLSDVHDAVFGHGQADLVEAVRKERPDYIFITGDFVDSNRYDLEQSMAMIPGLTGITDVFYVTGNHEVATNEVEAITDALSGAGVHVLRNEAKVVGRDEGRLAVAGIDDPLMGVGEDGEDSYTEEALAEAVSAVPGGMYTLLLAHRPEQFSSYAGAGMPLVFSGHAHGGQVRLPFIGGLVAPGQGWFPALTSGIHERHGSRLVISRGLGNSIVPVRVFNPPEIVTVTLRKGK</sequence>
<accession>A0A1U7PPD9</accession>
<dbReference type="SUPFAM" id="SSF56300">
    <property type="entry name" value="Metallo-dependent phosphatases"/>
    <property type="match status" value="1"/>
</dbReference>
<evidence type="ECO:0000313" key="5">
    <source>
        <dbReference type="Proteomes" id="UP000187550"/>
    </source>
</evidence>
<proteinExistence type="predicted"/>